<feature type="domain" description="CxC2-like cysteine cluster KDZ transposase-associated" evidence="1">
    <location>
        <begin position="211"/>
        <end position="317"/>
    </location>
</feature>
<dbReference type="PANTHER" id="PTHR33096">
    <property type="entry name" value="CXC2 DOMAIN-CONTAINING PROTEIN"/>
    <property type="match status" value="1"/>
</dbReference>
<dbReference type="Pfam" id="PF18803">
    <property type="entry name" value="CxC2"/>
    <property type="match status" value="1"/>
</dbReference>
<organism evidence="2 3">
    <name type="scientific">Mycena alexandri</name>
    <dbReference type="NCBI Taxonomy" id="1745969"/>
    <lineage>
        <taxon>Eukaryota</taxon>
        <taxon>Fungi</taxon>
        <taxon>Dikarya</taxon>
        <taxon>Basidiomycota</taxon>
        <taxon>Agaricomycotina</taxon>
        <taxon>Agaricomycetes</taxon>
        <taxon>Agaricomycetidae</taxon>
        <taxon>Agaricales</taxon>
        <taxon>Marasmiineae</taxon>
        <taxon>Mycenaceae</taxon>
        <taxon>Mycena</taxon>
    </lineage>
</organism>
<dbReference type="Pfam" id="PF18758">
    <property type="entry name" value="KDZ"/>
    <property type="match status" value="1"/>
</dbReference>
<keyword evidence="3" id="KW-1185">Reference proteome</keyword>
<reference evidence="2" key="1">
    <citation type="submission" date="2023-03" db="EMBL/GenBank/DDBJ databases">
        <title>Massive genome expansion in bonnet fungi (Mycena s.s.) driven by repeated elements and novel gene families across ecological guilds.</title>
        <authorList>
            <consortium name="Lawrence Berkeley National Laboratory"/>
            <person name="Harder C.B."/>
            <person name="Miyauchi S."/>
            <person name="Viragh M."/>
            <person name="Kuo A."/>
            <person name="Thoen E."/>
            <person name="Andreopoulos B."/>
            <person name="Lu D."/>
            <person name="Skrede I."/>
            <person name="Drula E."/>
            <person name="Henrissat B."/>
            <person name="Morin E."/>
            <person name="Kohler A."/>
            <person name="Barry K."/>
            <person name="LaButti K."/>
            <person name="Morin E."/>
            <person name="Salamov A."/>
            <person name="Lipzen A."/>
            <person name="Mereny Z."/>
            <person name="Hegedus B."/>
            <person name="Baldrian P."/>
            <person name="Stursova M."/>
            <person name="Weitz H."/>
            <person name="Taylor A."/>
            <person name="Grigoriev I.V."/>
            <person name="Nagy L.G."/>
            <person name="Martin F."/>
            <person name="Kauserud H."/>
        </authorList>
    </citation>
    <scope>NUCLEOTIDE SEQUENCE</scope>
    <source>
        <strain evidence="2">CBHHK200</strain>
    </source>
</reference>
<name>A0AAD6SCG6_9AGAR</name>
<accession>A0AAD6SCG6</accession>
<dbReference type="InterPro" id="IPR040521">
    <property type="entry name" value="KDZ"/>
</dbReference>
<sequence length="1080" mass="120118">MDSTTISFRSSRFADTSFKIDGERTATSTAAGDRGILISDDGERRAETLRNITYKKRRLRLRPEKLDDSLAAWIPVLEGEDADLDDDLQATLDSISGTTESGKRKAYTSSDNPMQEFREVQQNILNEMMRLCGLADSIDEPKCALCSAKLDADVNEPAELVPEAPVDHRIFRCSDCGEFLQCRKCCLERHSMMPLHFLKVWNGGHWTNITLKALGLVYQLGHQGGPCETPNLVVRTLVVIDTKGVHTIRYRRCGCARSDNMNHVDEFIRNAWYPATATDPDTCAMFRVLEVFRLLNVVGNVNAHDFVTVLERLTSGVGSTGMVKVPDRYKAFLRMARQFAWLQGLLRAGCGHNPKGIAATQPGETAVDCWGCPHDGRNLASNWREVDPKYRTIVALDANFKLKNRIRTNERDDPPLGPGWGAWVDPARYKEHLKKYIAENDVSTCIAFAALAQKETRNTTGLRVSGVGAAVCARHECVRPNGMGDLQKGERYANMDFIAMSSVAGFDGMELTFSYDIACQWAKNLHERIRKLPEDLQLDFDSIHFQTGLPVWHASSHEAQCANLNSLSFLPGIGKTDGEGIERLWAELNAFAYHTKHMGLGHRADTLDDKINYHNWMKNLGQAHALRRKLLVAIAERTKQVAAWKEVNKSVPLEVRSAWQERVDAFLADRSLPNPYLLSAKDGPTEADIRADLKNDEEKAASTGGAALHGTSATAFLTAGLQLEDTQRRIKAEIAGSTLVTADRQSKIQESRMALLAKLRPFRALQQIYTPSAIAAMERMERSRNPDAPPVKAENLRLFLPSDLTEAERATCRDGLPEMEAKLREAQCGDALVTLRARLHAKRHVLYWKGGGNVGGQHGATRANSLVGQISDRINATASKYNQARNALLKLKGANYAPYFKPLKDSDLTLDADVKEDNAAAKKKLSLIAAGKGGRTPRHIAGTSRTVLSWIWASRGALDPDESDLHHSLRVEWARAKARKTRWDEEVHILREEMRRVMRYLKWETGVWGARAASSREGDLPAATRAGQEAYAKKQASLRRNLRAFFFTQLNVSLGDAAAASVLDDVEGGDLNALFEEVQE</sequence>
<dbReference type="InterPro" id="IPR041457">
    <property type="entry name" value="CxC2_KDZ-assoc"/>
</dbReference>
<gene>
    <name evidence="2" type="ORF">C8F04DRAFT_1269333</name>
</gene>
<proteinExistence type="predicted"/>
<evidence type="ECO:0000259" key="1">
    <source>
        <dbReference type="Pfam" id="PF18803"/>
    </source>
</evidence>
<comment type="caution">
    <text evidence="2">The sequence shown here is derived from an EMBL/GenBank/DDBJ whole genome shotgun (WGS) entry which is preliminary data.</text>
</comment>
<dbReference type="AlphaFoldDB" id="A0AAD6SCG6"/>
<evidence type="ECO:0000313" key="2">
    <source>
        <dbReference type="EMBL" id="KAJ7025306.1"/>
    </source>
</evidence>
<dbReference type="Proteomes" id="UP001218188">
    <property type="component" value="Unassembled WGS sequence"/>
</dbReference>
<evidence type="ECO:0000313" key="3">
    <source>
        <dbReference type="Proteomes" id="UP001218188"/>
    </source>
</evidence>
<dbReference type="PANTHER" id="PTHR33096:SF1">
    <property type="entry name" value="CXC1-LIKE CYSTEINE CLUSTER ASSOCIATED WITH KDZ TRANSPOSASES DOMAIN-CONTAINING PROTEIN"/>
    <property type="match status" value="1"/>
</dbReference>
<dbReference type="EMBL" id="JARJCM010000155">
    <property type="protein sequence ID" value="KAJ7025306.1"/>
    <property type="molecule type" value="Genomic_DNA"/>
</dbReference>
<protein>
    <recommendedName>
        <fullName evidence="1">CxC2-like cysteine cluster KDZ transposase-associated domain-containing protein</fullName>
    </recommendedName>
</protein>